<dbReference type="PANTHER" id="PTHR28004">
    <property type="entry name" value="ZGC:162816-RELATED"/>
    <property type="match status" value="1"/>
</dbReference>
<dbReference type="EMBL" id="SWFS01000148">
    <property type="protein sequence ID" value="KAA8915717.1"/>
    <property type="molecule type" value="Genomic_DNA"/>
</dbReference>
<evidence type="ECO:0000313" key="2">
    <source>
        <dbReference type="EMBL" id="KAA8915717.1"/>
    </source>
</evidence>
<feature type="domain" description="D-serine dehydratase-like" evidence="1">
    <location>
        <begin position="304"/>
        <end position="402"/>
    </location>
</feature>
<proteinExistence type="predicted"/>
<gene>
    <name evidence="2" type="ORF">TRICI_002124</name>
</gene>
<dbReference type="SMART" id="SM01119">
    <property type="entry name" value="D-ser_dehydrat"/>
    <property type="match status" value="1"/>
</dbReference>
<dbReference type="InterPro" id="IPR042208">
    <property type="entry name" value="D-ser_dehydrat-like_sf"/>
</dbReference>
<dbReference type="VEuPathDB" id="FungiDB:TRICI_002124"/>
<dbReference type="GO" id="GO:0008721">
    <property type="term" value="F:D-serine ammonia-lyase activity"/>
    <property type="evidence" value="ECO:0007669"/>
    <property type="project" value="TreeGrafter"/>
</dbReference>
<name>A0A642V7G8_9ASCO</name>
<evidence type="ECO:0000259" key="1">
    <source>
        <dbReference type="SMART" id="SM01119"/>
    </source>
</evidence>
<dbReference type="OrthoDB" id="20198at2759"/>
<dbReference type="InterPro" id="IPR026956">
    <property type="entry name" value="D-ser_dehydrat-like_dom"/>
</dbReference>
<dbReference type="Pfam" id="PF14031">
    <property type="entry name" value="D-ser_dehydrat"/>
    <property type="match status" value="1"/>
</dbReference>
<accession>A0A642V7G8</accession>
<dbReference type="InterPro" id="IPR051466">
    <property type="entry name" value="D-amino_acid_metab_enzyme"/>
</dbReference>
<evidence type="ECO:0000313" key="3">
    <source>
        <dbReference type="Proteomes" id="UP000761534"/>
    </source>
</evidence>
<dbReference type="GO" id="GO:0036088">
    <property type="term" value="P:D-serine catabolic process"/>
    <property type="evidence" value="ECO:0007669"/>
    <property type="project" value="TreeGrafter"/>
</dbReference>
<sequence length="417" mass="46765">MSFVQDVKLARDYVGEDVNECPVPAFVLDKAKIRQNSARMLNEVDALGGGVRFRVHVETLKCTQVVREQLGDGRCESIVVSTLEEIRNLVSLVEEGVVKDVLFGFPIGKSQVKELAYLKNLYSNLGATLRLCVDNKEQLDFLLENSSNWSVFIKLEVDQKLEEYDSLITTITCDSHYNTKIHLFGFYCHASASCGTSDLSITESLVQQELEMTIKAANITRSKLEKRRNHLKTIKSTNNNIQDPNNIPFRLSIGATPANVSLTNNTNLPNLHQLDQVELHAGSYVALDLRHVGISETHTKHDIAGTVMAEICSYRPSTNQYVINAGVLALSREPGSTLPGIAHIKGVDDWIVSKVYQEHGIISYMGTETNPKPPFHVGDRIILYPQNTCITSSCHRLYFIVDGSNKIVDVWKPWRYW</sequence>
<dbReference type="Gene3D" id="3.20.20.10">
    <property type="entry name" value="Alanine racemase"/>
    <property type="match status" value="1"/>
</dbReference>
<dbReference type="PANTHER" id="PTHR28004:SF2">
    <property type="entry name" value="D-SERINE DEHYDRATASE"/>
    <property type="match status" value="1"/>
</dbReference>
<reference evidence="2" key="1">
    <citation type="journal article" date="2019" name="G3 (Bethesda)">
        <title>Genome Assemblies of Two Rare Opportunistic Yeast Pathogens: Diutina rugosa (syn. Candida rugosa) and Trichomonascus ciferrii (syn. Candida ciferrii).</title>
        <authorList>
            <person name="Mixao V."/>
            <person name="Saus E."/>
            <person name="Hansen A.P."/>
            <person name="Lass-Florl C."/>
            <person name="Gabaldon T."/>
        </authorList>
    </citation>
    <scope>NUCLEOTIDE SEQUENCE</scope>
    <source>
        <strain evidence="2">CBS 4856</strain>
    </source>
</reference>
<protein>
    <recommendedName>
        <fullName evidence="1">D-serine dehydratase-like domain-containing protein</fullName>
    </recommendedName>
</protein>
<dbReference type="Gene3D" id="2.40.37.20">
    <property type="entry name" value="D-serine dehydratase-like domain"/>
    <property type="match status" value="1"/>
</dbReference>
<dbReference type="AlphaFoldDB" id="A0A642V7G8"/>
<organism evidence="2 3">
    <name type="scientific">Trichomonascus ciferrii</name>
    <dbReference type="NCBI Taxonomy" id="44093"/>
    <lineage>
        <taxon>Eukaryota</taxon>
        <taxon>Fungi</taxon>
        <taxon>Dikarya</taxon>
        <taxon>Ascomycota</taxon>
        <taxon>Saccharomycotina</taxon>
        <taxon>Dipodascomycetes</taxon>
        <taxon>Dipodascales</taxon>
        <taxon>Trichomonascaceae</taxon>
        <taxon>Trichomonascus</taxon>
        <taxon>Trichomonascus ciferrii complex</taxon>
    </lineage>
</organism>
<keyword evidence="3" id="KW-1185">Reference proteome</keyword>
<dbReference type="Proteomes" id="UP000761534">
    <property type="component" value="Unassembled WGS sequence"/>
</dbReference>
<dbReference type="InterPro" id="IPR029066">
    <property type="entry name" value="PLP-binding_barrel"/>
</dbReference>
<comment type="caution">
    <text evidence="2">The sequence shown here is derived from an EMBL/GenBank/DDBJ whole genome shotgun (WGS) entry which is preliminary data.</text>
</comment>